<gene>
    <name evidence="3" type="ORF">GCM10010393_33290</name>
</gene>
<comment type="caution">
    <text evidence="3">The sequence shown here is derived from an EMBL/GenBank/DDBJ whole genome shotgun (WGS) entry which is preliminary data.</text>
</comment>
<feature type="domain" description="UspA" evidence="2">
    <location>
        <begin position="10"/>
        <end position="143"/>
    </location>
</feature>
<sequence length="295" mass="31090">MVAQQSEGGTVVVGVAEAERQDEVVHFAAEEAALRGSRLRILHAVEWPMPPGTRREGEPASFVERAERVVEPLQALVAREFPGVGVSPDLVSGSPAPALLDRSSEAALIVVGHRGAGGFARLPLGSVSWQVATHAECPVVVVRPRDAGQPKENRVVVGVDLPDMRPDVMHFAIEAARTRRAVLEVVYAAFHPPVLKTGPAGPAVQDSSAAAGNVREILEQALQPYRNENPDIGIRSRIEGGRPAAVLTHAAGRAELLVVGSHGRTGLKRLMLGSVSAQALHTATCPVAVLPTKDA</sequence>
<dbReference type="InterPro" id="IPR014729">
    <property type="entry name" value="Rossmann-like_a/b/a_fold"/>
</dbReference>
<comment type="similarity">
    <text evidence="1">Belongs to the universal stress protein A family.</text>
</comment>
<dbReference type="Gene3D" id="3.40.50.620">
    <property type="entry name" value="HUPs"/>
    <property type="match status" value="2"/>
</dbReference>
<accession>A0ABN3MAG3</accession>
<evidence type="ECO:0000313" key="4">
    <source>
        <dbReference type="Proteomes" id="UP001499942"/>
    </source>
</evidence>
<dbReference type="Pfam" id="PF00582">
    <property type="entry name" value="Usp"/>
    <property type="match status" value="2"/>
</dbReference>
<dbReference type="PANTHER" id="PTHR46268">
    <property type="entry name" value="STRESS RESPONSE PROTEIN NHAX"/>
    <property type="match status" value="1"/>
</dbReference>
<dbReference type="SUPFAM" id="SSF52402">
    <property type="entry name" value="Adenine nucleotide alpha hydrolases-like"/>
    <property type="match status" value="2"/>
</dbReference>
<dbReference type="InterPro" id="IPR006016">
    <property type="entry name" value="UspA"/>
</dbReference>
<reference evidence="3 4" key="1">
    <citation type="journal article" date="2019" name="Int. J. Syst. Evol. Microbiol.">
        <title>The Global Catalogue of Microorganisms (GCM) 10K type strain sequencing project: providing services to taxonomists for standard genome sequencing and annotation.</title>
        <authorList>
            <consortium name="The Broad Institute Genomics Platform"/>
            <consortium name="The Broad Institute Genome Sequencing Center for Infectious Disease"/>
            <person name="Wu L."/>
            <person name="Ma J."/>
        </authorList>
    </citation>
    <scope>NUCLEOTIDE SEQUENCE [LARGE SCALE GENOMIC DNA]</scope>
    <source>
        <strain evidence="3 4">JCM 5062</strain>
    </source>
</reference>
<dbReference type="PRINTS" id="PR01438">
    <property type="entry name" value="UNVRSLSTRESS"/>
</dbReference>
<name>A0ABN3MAG3_9ACTN</name>
<dbReference type="InterPro" id="IPR006015">
    <property type="entry name" value="Universal_stress_UspA"/>
</dbReference>
<feature type="domain" description="UspA" evidence="2">
    <location>
        <begin position="154"/>
        <end position="291"/>
    </location>
</feature>
<keyword evidence="4" id="KW-1185">Reference proteome</keyword>
<organism evidence="3 4">
    <name type="scientific">Streptomyces gobitricini</name>
    <dbReference type="NCBI Taxonomy" id="68211"/>
    <lineage>
        <taxon>Bacteria</taxon>
        <taxon>Bacillati</taxon>
        <taxon>Actinomycetota</taxon>
        <taxon>Actinomycetes</taxon>
        <taxon>Kitasatosporales</taxon>
        <taxon>Streptomycetaceae</taxon>
        <taxon>Streptomyces</taxon>
    </lineage>
</organism>
<proteinExistence type="inferred from homology"/>
<dbReference type="EMBL" id="BAAASR010000018">
    <property type="protein sequence ID" value="GAA2498392.1"/>
    <property type="molecule type" value="Genomic_DNA"/>
</dbReference>
<dbReference type="PANTHER" id="PTHR46268:SF6">
    <property type="entry name" value="UNIVERSAL STRESS PROTEIN UP12"/>
    <property type="match status" value="1"/>
</dbReference>
<evidence type="ECO:0000256" key="1">
    <source>
        <dbReference type="ARBA" id="ARBA00008791"/>
    </source>
</evidence>
<dbReference type="Proteomes" id="UP001499942">
    <property type="component" value="Unassembled WGS sequence"/>
</dbReference>
<evidence type="ECO:0000259" key="2">
    <source>
        <dbReference type="Pfam" id="PF00582"/>
    </source>
</evidence>
<protein>
    <submittedName>
        <fullName evidence="3">Universal stress protein</fullName>
    </submittedName>
</protein>
<evidence type="ECO:0000313" key="3">
    <source>
        <dbReference type="EMBL" id="GAA2498392.1"/>
    </source>
</evidence>